<dbReference type="SUPFAM" id="SSF54292">
    <property type="entry name" value="2Fe-2S ferredoxin-like"/>
    <property type="match status" value="2"/>
</dbReference>
<comment type="function">
    <text evidence="10">Ferredoxins are iron-sulfur proteins that transfer electrons in a wide variety of metabolic reactions.</text>
</comment>
<evidence type="ECO:0000256" key="2">
    <source>
        <dbReference type="ARBA" id="ARBA00007874"/>
    </source>
</evidence>
<keyword evidence="10" id="KW-0150">Chloroplast</keyword>
<gene>
    <name evidence="12" type="primary">gb29069</name>
    <name evidence="12" type="ORF">PR202_gb29069</name>
</gene>
<dbReference type="PANTHER" id="PTHR43112">
    <property type="entry name" value="FERREDOXIN"/>
    <property type="match status" value="1"/>
</dbReference>
<keyword evidence="10" id="KW-0934">Plastid</keyword>
<proteinExistence type="inferred from homology"/>
<reference evidence="12" key="1">
    <citation type="journal article" date="2018" name="DNA Res.">
        <title>Multiple hybrid de novo genome assembly of finger millet, an orphan allotetraploid crop.</title>
        <authorList>
            <person name="Hatakeyama M."/>
            <person name="Aluri S."/>
            <person name="Balachadran M.T."/>
            <person name="Sivarajan S.R."/>
            <person name="Patrignani A."/>
            <person name="Gruter S."/>
            <person name="Poveda L."/>
            <person name="Shimizu-Inatsugi R."/>
            <person name="Baeten J."/>
            <person name="Francoijs K.J."/>
            <person name="Nataraja K.N."/>
            <person name="Reddy Y.A.N."/>
            <person name="Phadnis S."/>
            <person name="Ravikumar R.L."/>
            <person name="Schlapbach R."/>
            <person name="Sreeman S.M."/>
            <person name="Shimizu K.K."/>
        </authorList>
    </citation>
    <scope>NUCLEOTIDE SEQUENCE</scope>
</reference>
<dbReference type="GO" id="GO:0009055">
    <property type="term" value="F:electron transfer activity"/>
    <property type="evidence" value="ECO:0007669"/>
    <property type="project" value="InterPro"/>
</dbReference>
<accession>A0AAV5G0E1</accession>
<dbReference type="GO" id="GO:0046872">
    <property type="term" value="F:metal ion binding"/>
    <property type="evidence" value="ECO:0007669"/>
    <property type="project" value="UniProtKB-KW"/>
</dbReference>
<evidence type="ECO:0000256" key="6">
    <source>
        <dbReference type="ARBA" id="ARBA00022946"/>
    </source>
</evidence>
<protein>
    <recommendedName>
        <fullName evidence="10">Ferredoxin</fullName>
    </recommendedName>
</protein>
<name>A0AAV5G0E1_ELECO</name>
<dbReference type="NCBIfam" id="TIGR02008">
    <property type="entry name" value="fdx_plant"/>
    <property type="match status" value="2"/>
</dbReference>
<dbReference type="PROSITE" id="PS51085">
    <property type="entry name" value="2FE2S_FER_2"/>
    <property type="match status" value="2"/>
</dbReference>
<evidence type="ECO:0000256" key="4">
    <source>
        <dbReference type="ARBA" id="ARBA00022714"/>
    </source>
</evidence>
<dbReference type="Proteomes" id="UP001054889">
    <property type="component" value="Unassembled WGS sequence"/>
</dbReference>
<dbReference type="GO" id="GO:0051537">
    <property type="term" value="F:2 iron, 2 sulfur cluster binding"/>
    <property type="evidence" value="ECO:0007669"/>
    <property type="project" value="UniProtKB-KW"/>
</dbReference>
<sequence>MATALSSLRAPAFSLRVAPAPAPATVALPATAMPRGARLRAQATYNVKLITPDGEVELQVPDDVYILDQAEEEGIELPYSCRAGSCSSCAGKVVSGSVDQSDQSFLDDDQVSSGWVLTCAAYPTSDVVIETHKEEELTALIKTKLSFCLCLSCKKTASGRRPSPSAWLRLRLRPPSRWPAIAMPRGARLRAQATYNVKLITPDGEVELQVPDDVYILDQAEEEGIELPYSCRAGSCSSCAGKVVSGSVDQSDQSFLDDDQVSSGWVLTCAAYPTSDVVIETHKEEELTA</sequence>
<dbReference type="InterPro" id="IPR010241">
    <property type="entry name" value="Fd_pln"/>
</dbReference>
<dbReference type="PROSITE" id="PS00197">
    <property type="entry name" value="2FE2S_FER_1"/>
    <property type="match status" value="2"/>
</dbReference>
<comment type="caution">
    <text evidence="12">The sequence shown here is derived from an EMBL/GenBank/DDBJ whole genome shotgun (WGS) entry which is preliminary data.</text>
</comment>
<evidence type="ECO:0000256" key="9">
    <source>
        <dbReference type="ARBA" id="ARBA00023014"/>
    </source>
</evidence>
<dbReference type="Gene3D" id="3.10.20.30">
    <property type="match status" value="2"/>
</dbReference>
<dbReference type="InterPro" id="IPR006058">
    <property type="entry name" value="2Fe2S_fd_BS"/>
</dbReference>
<comment type="cofactor">
    <cofactor evidence="10">
        <name>[2Fe-2S] cluster</name>
        <dbReference type="ChEBI" id="CHEBI:190135"/>
    </cofactor>
    <text evidence="10">Binds 1 [2Fe-2S] cluster.</text>
</comment>
<dbReference type="InterPro" id="IPR012675">
    <property type="entry name" value="Beta-grasp_dom_sf"/>
</dbReference>
<evidence type="ECO:0000256" key="1">
    <source>
        <dbReference type="ARBA" id="ARBA00004229"/>
    </source>
</evidence>
<keyword evidence="7 10" id="KW-0249">Electron transport</keyword>
<feature type="domain" description="2Fe-2S ferredoxin-type" evidence="11">
    <location>
        <begin position="195"/>
        <end position="285"/>
    </location>
</feature>
<dbReference type="InterPro" id="IPR001041">
    <property type="entry name" value="2Fe-2S_ferredoxin-type"/>
</dbReference>
<dbReference type="EMBL" id="BQKI01000098">
    <property type="protein sequence ID" value="GJN39916.1"/>
    <property type="molecule type" value="Genomic_DNA"/>
</dbReference>
<evidence type="ECO:0000256" key="5">
    <source>
        <dbReference type="ARBA" id="ARBA00022723"/>
    </source>
</evidence>
<dbReference type="CDD" id="cd00207">
    <property type="entry name" value="fer2"/>
    <property type="match status" value="2"/>
</dbReference>
<comment type="similarity">
    <text evidence="2 10">Belongs to the 2Fe2S plant-type ferredoxin family.</text>
</comment>
<keyword evidence="8 10" id="KW-0408">Iron</keyword>
<organism evidence="12 13">
    <name type="scientific">Eleusine coracana subsp. coracana</name>
    <dbReference type="NCBI Taxonomy" id="191504"/>
    <lineage>
        <taxon>Eukaryota</taxon>
        <taxon>Viridiplantae</taxon>
        <taxon>Streptophyta</taxon>
        <taxon>Embryophyta</taxon>
        <taxon>Tracheophyta</taxon>
        <taxon>Spermatophyta</taxon>
        <taxon>Magnoliopsida</taxon>
        <taxon>Liliopsida</taxon>
        <taxon>Poales</taxon>
        <taxon>Poaceae</taxon>
        <taxon>PACMAD clade</taxon>
        <taxon>Chloridoideae</taxon>
        <taxon>Cynodonteae</taxon>
        <taxon>Eleusininae</taxon>
        <taxon>Eleusine</taxon>
    </lineage>
</organism>
<evidence type="ECO:0000256" key="10">
    <source>
        <dbReference type="RuleBase" id="RU364001"/>
    </source>
</evidence>
<dbReference type="AlphaFoldDB" id="A0AAV5G0E1"/>
<reference evidence="12" key="2">
    <citation type="submission" date="2021-12" db="EMBL/GenBank/DDBJ databases">
        <title>Resequencing data analysis of finger millet.</title>
        <authorList>
            <person name="Hatakeyama M."/>
            <person name="Aluri S."/>
            <person name="Balachadran M.T."/>
            <person name="Sivarajan S.R."/>
            <person name="Poveda L."/>
            <person name="Shimizu-Inatsugi R."/>
            <person name="Schlapbach R."/>
            <person name="Sreeman S.M."/>
            <person name="Shimizu K.K."/>
        </authorList>
    </citation>
    <scope>NUCLEOTIDE SEQUENCE</scope>
</reference>
<evidence type="ECO:0000313" key="13">
    <source>
        <dbReference type="Proteomes" id="UP001054889"/>
    </source>
</evidence>
<dbReference type="InterPro" id="IPR036010">
    <property type="entry name" value="2Fe-2S_ferredoxin-like_sf"/>
</dbReference>
<feature type="domain" description="2Fe-2S ferredoxin-type" evidence="11">
    <location>
        <begin position="45"/>
        <end position="135"/>
    </location>
</feature>
<evidence type="ECO:0000256" key="7">
    <source>
        <dbReference type="ARBA" id="ARBA00022982"/>
    </source>
</evidence>
<keyword evidence="5 10" id="KW-0479">Metal-binding</keyword>
<keyword evidence="13" id="KW-1185">Reference proteome</keyword>
<keyword evidence="9 10" id="KW-0411">Iron-sulfur</keyword>
<evidence type="ECO:0000256" key="3">
    <source>
        <dbReference type="ARBA" id="ARBA00022448"/>
    </source>
</evidence>
<evidence type="ECO:0000256" key="8">
    <source>
        <dbReference type="ARBA" id="ARBA00023004"/>
    </source>
</evidence>
<keyword evidence="4 10" id="KW-0001">2Fe-2S</keyword>
<dbReference type="PANTHER" id="PTHR43112:SF3">
    <property type="entry name" value="FERREDOXIN-2, CHLOROPLASTIC"/>
    <property type="match status" value="1"/>
</dbReference>
<dbReference type="GO" id="GO:0022900">
    <property type="term" value="P:electron transport chain"/>
    <property type="evidence" value="ECO:0007669"/>
    <property type="project" value="InterPro"/>
</dbReference>
<comment type="subcellular location">
    <subcellularLocation>
        <location evidence="1 10">Plastid</location>
        <location evidence="1 10">Chloroplast</location>
    </subcellularLocation>
</comment>
<keyword evidence="6" id="KW-0809">Transit peptide</keyword>
<keyword evidence="3 10" id="KW-0813">Transport</keyword>
<dbReference type="FunFam" id="3.10.20.30:FF:000014">
    <property type="entry name" value="Ferredoxin"/>
    <property type="match status" value="2"/>
</dbReference>
<evidence type="ECO:0000313" key="12">
    <source>
        <dbReference type="EMBL" id="GJN39916.1"/>
    </source>
</evidence>
<dbReference type="Pfam" id="PF00111">
    <property type="entry name" value="Fer2"/>
    <property type="match status" value="2"/>
</dbReference>
<dbReference type="GO" id="GO:0009570">
    <property type="term" value="C:chloroplast stroma"/>
    <property type="evidence" value="ECO:0007669"/>
    <property type="project" value="TreeGrafter"/>
</dbReference>
<evidence type="ECO:0000259" key="11">
    <source>
        <dbReference type="PROSITE" id="PS51085"/>
    </source>
</evidence>